<reference evidence="4" key="1">
    <citation type="submission" date="2018-05" db="EMBL/GenBank/DDBJ databases">
        <authorList>
            <person name="Lanie J.A."/>
            <person name="Ng W.-L."/>
            <person name="Kazmierczak K.M."/>
            <person name="Andrzejewski T.M."/>
            <person name="Davidsen T.M."/>
            <person name="Wayne K.J."/>
            <person name="Tettelin H."/>
            <person name="Glass J.I."/>
            <person name="Rusch D."/>
            <person name="Podicherti R."/>
            <person name="Tsui H.-C.T."/>
            <person name="Winkler M.E."/>
        </authorList>
    </citation>
    <scope>NUCLEOTIDE SEQUENCE</scope>
</reference>
<dbReference type="GO" id="GO:0016787">
    <property type="term" value="F:hydrolase activity"/>
    <property type="evidence" value="ECO:0007669"/>
    <property type="project" value="UniProtKB-KW"/>
</dbReference>
<dbReference type="InterPro" id="IPR004843">
    <property type="entry name" value="Calcineurin-like_PHP"/>
</dbReference>
<keyword evidence="1" id="KW-0732">Signal</keyword>
<dbReference type="Gene3D" id="3.60.21.10">
    <property type="match status" value="2"/>
</dbReference>
<dbReference type="EMBL" id="UINC01034473">
    <property type="protein sequence ID" value="SVB25365.1"/>
    <property type="molecule type" value="Genomic_DNA"/>
</dbReference>
<evidence type="ECO:0000259" key="3">
    <source>
        <dbReference type="Pfam" id="PF00149"/>
    </source>
</evidence>
<feature type="non-terminal residue" evidence="4">
    <location>
        <position position="393"/>
    </location>
</feature>
<dbReference type="InterPro" id="IPR029052">
    <property type="entry name" value="Metallo-depent_PP-like"/>
</dbReference>
<protein>
    <recommendedName>
        <fullName evidence="3">Calcineurin-like phosphoesterase domain-containing protein</fullName>
    </recommendedName>
</protein>
<feature type="domain" description="Calcineurin-like phosphoesterase" evidence="3">
    <location>
        <begin position="11"/>
        <end position="231"/>
    </location>
</feature>
<dbReference type="InterPro" id="IPR051558">
    <property type="entry name" value="Metallophosphoesterase_PAP"/>
</dbReference>
<evidence type="ECO:0000256" key="2">
    <source>
        <dbReference type="ARBA" id="ARBA00022801"/>
    </source>
</evidence>
<accession>A0A382CH19</accession>
<gene>
    <name evidence="4" type="ORF">METZ01_LOCUS178219</name>
</gene>
<dbReference type="AlphaFoldDB" id="A0A382CH19"/>
<evidence type="ECO:0000256" key="1">
    <source>
        <dbReference type="ARBA" id="ARBA00022729"/>
    </source>
</evidence>
<proteinExistence type="predicted"/>
<sequence length="393" mass="42400">MKVSEGDVISTVFLIGDLGRPSAPLENLIDAISHDVSEATAQTPRSAPMILGLGDNLYEKGLPHDLEVPGAEAEVATLRAIGTQFARIQNKGHQVPLMLIPGNHDYNDDALAIRNNLGDISRWYFLEELAIDGADAWTHLPGDASRFGSAAELFDHLEGDPAARVEFMAPMPIPGFDPGLFVIAVDSELILDLYAQGYKDLAASYWQRLERVLLKAPDDAWLMIAAHHPPVTYGKHGKMSFGNWMFGQGWPQFPQVWQKALVATLPLGILLGVVVYPAALAIAAAPPLANSIVSGRKQDVGSDPYDQYAAEFLKLTAEYEVDAVVAGHDHSTQIIELSAIEGFSGDSLLVITGAGSDVGPVRRGPGTVAYLSNHSYVRVTQRTGGLIFEIIDQ</sequence>
<dbReference type="PANTHER" id="PTHR10161:SF14">
    <property type="entry name" value="TARTRATE-RESISTANT ACID PHOSPHATASE TYPE 5"/>
    <property type="match status" value="1"/>
</dbReference>
<organism evidence="4">
    <name type="scientific">marine metagenome</name>
    <dbReference type="NCBI Taxonomy" id="408172"/>
    <lineage>
        <taxon>unclassified sequences</taxon>
        <taxon>metagenomes</taxon>
        <taxon>ecological metagenomes</taxon>
    </lineage>
</organism>
<dbReference type="SUPFAM" id="SSF56300">
    <property type="entry name" value="Metallo-dependent phosphatases"/>
    <property type="match status" value="1"/>
</dbReference>
<evidence type="ECO:0000313" key="4">
    <source>
        <dbReference type="EMBL" id="SVB25365.1"/>
    </source>
</evidence>
<name>A0A382CH19_9ZZZZ</name>
<dbReference type="PANTHER" id="PTHR10161">
    <property type="entry name" value="TARTRATE-RESISTANT ACID PHOSPHATASE TYPE 5"/>
    <property type="match status" value="1"/>
</dbReference>
<keyword evidence="2" id="KW-0378">Hydrolase</keyword>
<dbReference type="Pfam" id="PF00149">
    <property type="entry name" value="Metallophos"/>
    <property type="match status" value="1"/>
</dbReference>